<protein>
    <submittedName>
        <fullName evidence="1">Uncharacterized protein</fullName>
    </submittedName>
</protein>
<dbReference type="Proteomes" id="UP000799302">
    <property type="component" value="Unassembled WGS sequence"/>
</dbReference>
<dbReference type="AlphaFoldDB" id="A0A6A6UG40"/>
<dbReference type="EMBL" id="MU004234">
    <property type="protein sequence ID" value="KAF2670616.1"/>
    <property type="molecule type" value="Genomic_DNA"/>
</dbReference>
<gene>
    <name evidence="1" type="ORF">BT63DRAFT_424539</name>
</gene>
<accession>A0A6A6UG40</accession>
<sequence length="91" mass="10700">MDSHQDISKHTSVTWIQNTVKEIEKDQQINPGISELTILFYDLEYALLAKRRICSRRGLNQQKLARNGHRRILRPVLYFEASVFWSHSLCS</sequence>
<organism evidence="1 2">
    <name type="scientific">Microthyrium microscopicum</name>
    <dbReference type="NCBI Taxonomy" id="703497"/>
    <lineage>
        <taxon>Eukaryota</taxon>
        <taxon>Fungi</taxon>
        <taxon>Dikarya</taxon>
        <taxon>Ascomycota</taxon>
        <taxon>Pezizomycotina</taxon>
        <taxon>Dothideomycetes</taxon>
        <taxon>Dothideomycetes incertae sedis</taxon>
        <taxon>Microthyriales</taxon>
        <taxon>Microthyriaceae</taxon>
        <taxon>Microthyrium</taxon>
    </lineage>
</organism>
<evidence type="ECO:0000313" key="2">
    <source>
        <dbReference type="Proteomes" id="UP000799302"/>
    </source>
</evidence>
<reference evidence="1" key="1">
    <citation type="journal article" date="2020" name="Stud. Mycol.">
        <title>101 Dothideomycetes genomes: a test case for predicting lifestyles and emergence of pathogens.</title>
        <authorList>
            <person name="Haridas S."/>
            <person name="Albert R."/>
            <person name="Binder M."/>
            <person name="Bloem J."/>
            <person name="Labutti K."/>
            <person name="Salamov A."/>
            <person name="Andreopoulos B."/>
            <person name="Baker S."/>
            <person name="Barry K."/>
            <person name="Bills G."/>
            <person name="Bluhm B."/>
            <person name="Cannon C."/>
            <person name="Castanera R."/>
            <person name="Culley D."/>
            <person name="Daum C."/>
            <person name="Ezra D."/>
            <person name="Gonzalez J."/>
            <person name="Henrissat B."/>
            <person name="Kuo A."/>
            <person name="Liang C."/>
            <person name="Lipzen A."/>
            <person name="Lutzoni F."/>
            <person name="Magnuson J."/>
            <person name="Mondo S."/>
            <person name="Nolan M."/>
            <person name="Ohm R."/>
            <person name="Pangilinan J."/>
            <person name="Park H.-J."/>
            <person name="Ramirez L."/>
            <person name="Alfaro M."/>
            <person name="Sun H."/>
            <person name="Tritt A."/>
            <person name="Yoshinaga Y."/>
            <person name="Zwiers L.-H."/>
            <person name="Turgeon B."/>
            <person name="Goodwin S."/>
            <person name="Spatafora J."/>
            <person name="Crous P."/>
            <person name="Grigoriev I."/>
        </authorList>
    </citation>
    <scope>NUCLEOTIDE SEQUENCE</scope>
    <source>
        <strain evidence="1">CBS 115976</strain>
    </source>
</reference>
<evidence type="ECO:0000313" key="1">
    <source>
        <dbReference type="EMBL" id="KAF2670616.1"/>
    </source>
</evidence>
<keyword evidence="2" id="KW-1185">Reference proteome</keyword>
<name>A0A6A6UG40_9PEZI</name>
<proteinExistence type="predicted"/>